<gene>
    <name evidence="2" type="ORF">CAPTEDRAFT_112134</name>
</gene>
<dbReference type="HOGENOM" id="CLU_2442963_0_0_1"/>
<evidence type="ECO:0000259" key="1">
    <source>
        <dbReference type="PROSITE" id="PS51061"/>
    </source>
</evidence>
<name>R7UN08_CAPTE</name>
<feature type="domain" description="R3H" evidence="1">
    <location>
        <begin position="11"/>
        <end position="76"/>
    </location>
</feature>
<dbReference type="SUPFAM" id="SSF82708">
    <property type="entry name" value="R3H domain"/>
    <property type="match status" value="1"/>
</dbReference>
<protein>
    <recommendedName>
        <fullName evidence="1">R3H domain-containing protein</fullName>
    </recommendedName>
</protein>
<dbReference type="InterPro" id="IPR036867">
    <property type="entry name" value="R3H_dom_sf"/>
</dbReference>
<dbReference type="Gene3D" id="3.30.1370.50">
    <property type="entry name" value="R3H-like domain"/>
    <property type="match status" value="1"/>
</dbReference>
<evidence type="ECO:0000313" key="2">
    <source>
        <dbReference type="EMBL" id="ELU07478.1"/>
    </source>
</evidence>
<organism evidence="2">
    <name type="scientific">Capitella teleta</name>
    <name type="common">Polychaete worm</name>
    <dbReference type="NCBI Taxonomy" id="283909"/>
    <lineage>
        <taxon>Eukaryota</taxon>
        <taxon>Metazoa</taxon>
        <taxon>Spiralia</taxon>
        <taxon>Lophotrochozoa</taxon>
        <taxon>Annelida</taxon>
        <taxon>Polychaeta</taxon>
        <taxon>Sedentaria</taxon>
        <taxon>Scolecida</taxon>
        <taxon>Capitellidae</taxon>
        <taxon>Capitella</taxon>
    </lineage>
</organism>
<sequence>LDNRYLSAEDSEFVQLVTSDINYFIKSSNFETVLLFPPIDDFHRLLIHKTTEEFSQLCSFSVGEGDNRRTAVCAQLLVLKSVKCDVHLKL</sequence>
<accession>R7UN08</accession>
<proteinExistence type="predicted"/>
<dbReference type="EMBL" id="KB299858">
    <property type="protein sequence ID" value="ELU07478.1"/>
    <property type="molecule type" value="Genomic_DNA"/>
</dbReference>
<dbReference type="OrthoDB" id="5418203at2759"/>
<dbReference type="PANTHER" id="PTHR21678:SF0">
    <property type="entry name" value="C3H1-TYPE DOMAIN-CONTAINING PROTEIN"/>
    <property type="match status" value="1"/>
</dbReference>
<dbReference type="AlphaFoldDB" id="R7UN08"/>
<dbReference type="GO" id="GO:0003676">
    <property type="term" value="F:nucleic acid binding"/>
    <property type="evidence" value="ECO:0007669"/>
    <property type="project" value="UniProtKB-UniRule"/>
</dbReference>
<dbReference type="InterPro" id="IPR001374">
    <property type="entry name" value="R3H_dom"/>
</dbReference>
<dbReference type="PANTHER" id="PTHR21678">
    <property type="entry name" value="GROWTH INHIBITION AND DIFFERENTIATION RELATED PROTEIN 88"/>
    <property type="match status" value="1"/>
</dbReference>
<reference evidence="2" key="1">
    <citation type="journal article" date="2013" name="Nature">
        <title>Insights into bilaterian evolution from three spiralian genomes.</title>
        <authorList>
            <person name="Simakov O."/>
            <person name="Marletaz F."/>
            <person name="Cho S.J."/>
            <person name="Edsinger-Gonzales E."/>
            <person name="Havlak P."/>
            <person name="Hellsten U."/>
            <person name="Kuo D.H."/>
            <person name="Larsson T."/>
            <person name="Lv J."/>
            <person name="Arendt D."/>
            <person name="Savage R."/>
            <person name="Osoegawa K."/>
            <person name="de Jong P."/>
            <person name="Grimwood J."/>
            <person name="Chapman J.A."/>
            <person name="Shapiro H."/>
            <person name="Aerts A."/>
            <person name="Otillar R.P."/>
            <person name="Terry A.Y."/>
            <person name="Boore J.L."/>
            <person name="Grigoriev I.V."/>
            <person name="Lindberg D.R."/>
            <person name="Seaver E.C."/>
            <person name="Weisblat D.A."/>
            <person name="Putnam N.H."/>
            <person name="Rokhsar D.S."/>
        </authorList>
    </citation>
    <scope>NUCLEOTIDE SEQUENCE</scope>
    <source>
        <strain evidence="2">I ESC-2004</strain>
    </source>
</reference>
<feature type="non-terminal residue" evidence="2">
    <location>
        <position position="1"/>
    </location>
</feature>
<dbReference type="PROSITE" id="PS51061">
    <property type="entry name" value="R3H"/>
    <property type="match status" value="1"/>
</dbReference>
<dbReference type="InterPro" id="IPR039884">
    <property type="entry name" value="R3HC1/R3HCL"/>
</dbReference>
<dbReference type="Pfam" id="PF01424">
    <property type="entry name" value="R3H"/>
    <property type="match status" value="1"/>
</dbReference>